<protein>
    <submittedName>
        <fullName evidence="1">Uncharacterized protein</fullName>
    </submittedName>
</protein>
<sequence length="104" mass="12079">MDVHVQGGWMTRAWSLRYPATAQQPSSEARSFEPLLLHSILTFRPLAKFIELIDECTTEEEPEDLQNDPDLYDDRFLEDHSDFVKESTRAIAKDQTIPSQLFDH</sequence>
<dbReference type="Proteomes" id="UP000639772">
    <property type="component" value="Unassembled WGS sequence"/>
</dbReference>
<dbReference type="AlphaFoldDB" id="A0A835V5S2"/>
<name>A0A835V5S2_VANPL</name>
<evidence type="ECO:0000313" key="2">
    <source>
        <dbReference type="Proteomes" id="UP000639772"/>
    </source>
</evidence>
<comment type="caution">
    <text evidence="1">The sequence shown here is derived from an EMBL/GenBank/DDBJ whole genome shotgun (WGS) entry which is preliminary data.</text>
</comment>
<proteinExistence type="predicted"/>
<gene>
    <name evidence="1" type="ORF">HPP92_008537</name>
</gene>
<evidence type="ECO:0000313" key="1">
    <source>
        <dbReference type="EMBL" id="KAG0486442.1"/>
    </source>
</evidence>
<accession>A0A835V5S2</accession>
<organism evidence="1 2">
    <name type="scientific">Vanilla planifolia</name>
    <name type="common">Vanilla</name>
    <dbReference type="NCBI Taxonomy" id="51239"/>
    <lineage>
        <taxon>Eukaryota</taxon>
        <taxon>Viridiplantae</taxon>
        <taxon>Streptophyta</taxon>
        <taxon>Embryophyta</taxon>
        <taxon>Tracheophyta</taxon>
        <taxon>Spermatophyta</taxon>
        <taxon>Magnoliopsida</taxon>
        <taxon>Liliopsida</taxon>
        <taxon>Asparagales</taxon>
        <taxon>Orchidaceae</taxon>
        <taxon>Vanilloideae</taxon>
        <taxon>Vanilleae</taxon>
        <taxon>Vanilla</taxon>
    </lineage>
</organism>
<reference evidence="1 2" key="1">
    <citation type="journal article" date="2020" name="Nat. Food">
        <title>A phased Vanilla planifolia genome enables genetic improvement of flavour and production.</title>
        <authorList>
            <person name="Hasing T."/>
            <person name="Tang H."/>
            <person name="Brym M."/>
            <person name="Khazi F."/>
            <person name="Huang T."/>
            <person name="Chambers A.H."/>
        </authorList>
    </citation>
    <scope>NUCLEOTIDE SEQUENCE [LARGE SCALE GENOMIC DNA]</scope>
    <source>
        <tissue evidence="1">Leaf</tissue>
    </source>
</reference>
<dbReference type="EMBL" id="JADCNM010000004">
    <property type="protein sequence ID" value="KAG0486442.1"/>
    <property type="molecule type" value="Genomic_DNA"/>
</dbReference>